<dbReference type="WBParaSite" id="TREG1_27710.1">
    <property type="protein sequence ID" value="TREG1_27710.1"/>
    <property type="gene ID" value="TREG1_27710"/>
</dbReference>
<keyword evidence="1" id="KW-0812">Transmembrane</keyword>
<dbReference type="AlphaFoldDB" id="A0AA85JM15"/>
<reference evidence="2" key="1">
    <citation type="submission" date="2022-06" db="EMBL/GenBank/DDBJ databases">
        <authorList>
            <person name="Berger JAMES D."/>
            <person name="Berger JAMES D."/>
        </authorList>
    </citation>
    <scope>NUCLEOTIDE SEQUENCE [LARGE SCALE GENOMIC DNA]</scope>
</reference>
<organism evidence="2 3">
    <name type="scientific">Trichobilharzia regenti</name>
    <name type="common">Nasal bird schistosome</name>
    <dbReference type="NCBI Taxonomy" id="157069"/>
    <lineage>
        <taxon>Eukaryota</taxon>
        <taxon>Metazoa</taxon>
        <taxon>Spiralia</taxon>
        <taxon>Lophotrochozoa</taxon>
        <taxon>Platyhelminthes</taxon>
        <taxon>Trematoda</taxon>
        <taxon>Digenea</taxon>
        <taxon>Strigeidida</taxon>
        <taxon>Schistosomatoidea</taxon>
        <taxon>Schistosomatidae</taxon>
        <taxon>Trichobilharzia</taxon>
    </lineage>
</organism>
<feature type="transmembrane region" description="Helical" evidence="1">
    <location>
        <begin position="235"/>
        <end position="253"/>
    </location>
</feature>
<evidence type="ECO:0000256" key="1">
    <source>
        <dbReference type="SAM" id="Phobius"/>
    </source>
</evidence>
<feature type="transmembrane region" description="Helical" evidence="1">
    <location>
        <begin position="191"/>
        <end position="209"/>
    </location>
</feature>
<keyword evidence="1" id="KW-1133">Transmembrane helix</keyword>
<evidence type="ECO:0000313" key="2">
    <source>
        <dbReference type="Proteomes" id="UP000050795"/>
    </source>
</evidence>
<feature type="transmembrane region" description="Helical" evidence="1">
    <location>
        <begin position="104"/>
        <end position="123"/>
    </location>
</feature>
<sequence>MCEICVYETPVNSDTSHQKYCKHFRQVRISKRQITKSRIIYILNVFAIIVFQLWITFGMTSLITQQLKISLWVTNHTKFLYVISAIYFVMEFVWAFVKTVSKVFPWNLLYLIVTTLLCSFIIATESLEYTDDVPFIAFAFMWTMLQVIVSFAIFIFNDFTVSVLTRVAHVVFAVTISAGQIAFFLRRENKVALVVAGSIGFPCTCYLIVKEVKSVFGKGTYFYPEDNIVLPARNIYGYCWSLYLVILWVYAYSGLRNPIYPTL</sequence>
<reference evidence="3" key="2">
    <citation type="submission" date="2023-11" db="UniProtKB">
        <authorList>
            <consortium name="WormBaseParasite"/>
        </authorList>
    </citation>
    <scope>IDENTIFICATION</scope>
</reference>
<evidence type="ECO:0000313" key="3">
    <source>
        <dbReference type="WBParaSite" id="TREG1_27710.1"/>
    </source>
</evidence>
<keyword evidence="1" id="KW-0472">Membrane</keyword>
<proteinExistence type="predicted"/>
<keyword evidence="2" id="KW-1185">Reference proteome</keyword>
<dbReference type="Proteomes" id="UP000050795">
    <property type="component" value="Unassembled WGS sequence"/>
</dbReference>
<protein>
    <submittedName>
        <fullName evidence="3">Uncharacterized protein</fullName>
    </submittedName>
</protein>
<feature type="transmembrane region" description="Helical" evidence="1">
    <location>
        <begin position="135"/>
        <end position="156"/>
    </location>
</feature>
<feature type="transmembrane region" description="Helical" evidence="1">
    <location>
        <begin position="163"/>
        <end position="185"/>
    </location>
</feature>
<feature type="transmembrane region" description="Helical" evidence="1">
    <location>
        <begin position="39"/>
        <end position="59"/>
    </location>
</feature>
<name>A0AA85JM15_TRIRE</name>
<feature type="transmembrane region" description="Helical" evidence="1">
    <location>
        <begin position="79"/>
        <end position="97"/>
    </location>
</feature>
<accession>A0AA85JM15</accession>